<evidence type="ECO:0000313" key="3">
    <source>
        <dbReference type="EMBL" id="MFC1436093.1"/>
    </source>
</evidence>
<evidence type="ECO:0000313" key="2">
    <source>
        <dbReference type="EMBL" id="MFC1408917.1"/>
    </source>
</evidence>
<dbReference type="Proteomes" id="UP001592530">
    <property type="component" value="Unassembled WGS sequence"/>
</dbReference>
<keyword evidence="5" id="KW-1185">Reference proteome</keyword>
<organism evidence="2 5">
    <name type="scientific">Streptacidiphilus alkalitolerans</name>
    <dbReference type="NCBI Taxonomy" id="3342712"/>
    <lineage>
        <taxon>Bacteria</taxon>
        <taxon>Bacillati</taxon>
        <taxon>Actinomycetota</taxon>
        <taxon>Actinomycetes</taxon>
        <taxon>Kitasatosporales</taxon>
        <taxon>Streptomycetaceae</taxon>
        <taxon>Streptacidiphilus</taxon>
    </lineage>
</organism>
<keyword evidence="1" id="KW-0732">Signal</keyword>
<evidence type="ECO:0000313" key="5">
    <source>
        <dbReference type="Proteomes" id="UP001592582"/>
    </source>
</evidence>
<evidence type="ECO:0000256" key="1">
    <source>
        <dbReference type="SAM" id="SignalP"/>
    </source>
</evidence>
<protein>
    <submittedName>
        <fullName evidence="2">Uncharacterized protein</fullName>
    </submittedName>
</protein>
<comment type="caution">
    <text evidence="2">The sequence shown here is derived from an EMBL/GenBank/DDBJ whole genome shotgun (WGS) entry which is preliminary data.</text>
</comment>
<sequence>MKHTTGTRAAAVAAAVLAAGLATAGPANAAQPRPTTHSATRITGQEQLHASILAAVATQNTVCSAAAGFGVHPMGGYPPPPPPVFPG</sequence>
<feature type="chain" id="PRO_5045032971" evidence="1">
    <location>
        <begin position="30"/>
        <end position="87"/>
    </location>
</feature>
<dbReference type="EMBL" id="JBHEZX010000002">
    <property type="protein sequence ID" value="MFC1408917.1"/>
    <property type="molecule type" value="Genomic_DNA"/>
</dbReference>
<reference evidence="4 5" key="1">
    <citation type="submission" date="2024-09" db="EMBL/GenBank/DDBJ databases">
        <authorList>
            <person name="Lee S.D."/>
        </authorList>
    </citation>
    <scope>NUCLEOTIDE SEQUENCE [LARGE SCALE GENOMIC DNA]</scope>
    <source>
        <strain evidence="2 5">N1-1</strain>
        <strain evidence="3 4">N1-3</strain>
    </source>
</reference>
<proteinExistence type="predicted"/>
<accession>A0ABV6V5C3</accession>
<dbReference type="EMBL" id="JBHEZY010000025">
    <property type="protein sequence ID" value="MFC1436093.1"/>
    <property type="molecule type" value="Genomic_DNA"/>
</dbReference>
<dbReference type="Proteomes" id="UP001592582">
    <property type="component" value="Unassembled WGS sequence"/>
</dbReference>
<gene>
    <name evidence="3" type="ORF">ACEZDB_36210</name>
    <name evidence="2" type="ORF">ACEZDG_06445</name>
</gene>
<feature type="signal peptide" evidence="1">
    <location>
        <begin position="1"/>
        <end position="29"/>
    </location>
</feature>
<name>A0ABV6V5C3_9ACTN</name>
<dbReference type="RefSeq" id="WP_380503629.1">
    <property type="nucleotide sequence ID" value="NZ_JBHEZX010000002.1"/>
</dbReference>
<evidence type="ECO:0000313" key="4">
    <source>
        <dbReference type="Proteomes" id="UP001592530"/>
    </source>
</evidence>